<sequence>MVTEERLSRVSSTLSRGGCQVNNNVKLCSNVLLPACNVHALVV</sequence>
<evidence type="ECO:0000313" key="1">
    <source>
        <dbReference type="EMBL" id="JAD16892.1"/>
    </source>
</evidence>
<dbReference type="AlphaFoldDB" id="A0A0A8XYV1"/>
<accession>A0A0A8XYV1</accession>
<name>A0A0A8XYV1_ARUDO</name>
<reference evidence="1" key="1">
    <citation type="submission" date="2014-09" db="EMBL/GenBank/DDBJ databases">
        <authorList>
            <person name="Magalhaes I.L.F."/>
            <person name="Oliveira U."/>
            <person name="Santos F.R."/>
            <person name="Vidigal T.H.D.A."/>
            <person name="Brescovit A.D."/>
            <person name="Santos A.J."/>
        </authorList>
    </citation>
    <scope>NUCLEOTIDE SEQUENCE</scope>
    <source>
        <tissue evidence="1">Shoot tissue taken approximately 20 cm above the soil surface</tissue>
    </source>
</reference>
<proteinExistence type="predicted"/>
<dbReference type="EMBL" id="GBRH01281003">
    <property type="protein sequence ID" value="JAD16892.1"/>
    <property type="molecule type" value="Transcribed_RNA"/>
</dbReference>
<protein>
    <submittedName>
        <fullName evidence="1">Uncharacterized protein</fullName>
    </submittedName>
</protein>
<reference evidence="1" key="2">
    <citation type="journal article" date="2015" name="Data Brief">
        <title>Shoot transcriptome of the giant reed, Arundo donax.</title>
        <authorList>
            <person name="Barrero R.A."/>
            <person name="Guerrero F.D."/>
            <person name="Moolhuijzen P."/>
            <person name="Goolsby J.A."/>
            <person name="Tidwell J."/>
            <person name="Bellgard S.E."/>
            <person name="Bellgard M.I."/>
        </authorList>
    </citation>
    <scope>NUCLEOTIDE SEQUENCE</scope>
    <source>
        <tissue evidence="1">Shoot tissue taken approximately 20 cm above the soil surface</tissue>
    </source>
</reference>
<organism evidence="1">
    <name type="scientific">Arundo donax</name>
    <name type="common">Giant reed</name>
    <name type="synonym">Donax arundinaceus</name>
    <dbReference type="NCBI Taxonomy" id="35708"/>
    <lineage>
        <taxon>Eukaryota</taxon>
        <taxon>Viridiplantae</taxon>
        <taxon>Streptophyta</taxon>
        <taxon>Embryophyta</taxon>
        <taxon>Tracheophyta</taxon>
        <taxon>Spermatophyta</taxon>
        <taxon>Magnoliopsida</taxon>
        <taxon>Liliopsida</taxon>
        <taxon>Poales</taxon>
        <taxon>Poaceae</taxon>
        <taxon>PACMAD clade</taxon>
        <taxon>Arundinoideae</taxon>
        <taxon>Arundineae</taxon>
        <taxon>Arundo</taxon>
    </lineage>
</organism>